<evidence type="ECO:0008006" key="2">
    <source>
        <dbReference type="Google" id="ProtNLM"/>
    </source>
</evidence>
<dbReference type="EMBL" id="FLUL01000001">
    <property type="protein sequence ID" value="SBV91180.1"/>
    <property type="molecule type" value="Genomic_DNA"/>
</dbReference>
<accession>A0A212IVG6</accession>
<protein>
    <recommendedName>
        <fullName evidence="2">DUF4365 domain-containing protein</fullName>
    </recommendedName>
</protein>
<name>A0A212IVG6_9BACT</name>
<dbReference type="AlphaFoldDB" id="A0A212IVG6"/>
<organism evidence="1">
    <name type="scientific">uncultured Dysgonomonas sp</name>
    <dbReference type="NCBI Taxonomy" id="206096"/>
    <lineage>
        <taxon>Bacteria</taxon>
        <taxon>Pseudomonadati</taxon>
        <taxon>Bacteroidota</taxon>
        <taxon>Bacteroidia</taxon>
        <taxon>Bacteroidales</taxon>
        <taxon>Dysgonomonadaceae</taxon>
        <taxon>Dysgonomonas</taxon>
        <taxon>environmental samples</taxon>
    </lineage>
</organism>
<evidence type="ECO:0000313" key="1">
    <source>
        <dbReference type="EMBL" id="SBV91180.1"/>
    </source>
</evidence>
<dbReference type="RefSeq" id="WP_296946105.1">
    <property type="nucleotide sequence ID" value="NZ_LT599021.1"/>
</dbReference>
<reference evidence="1" key="1">
    <citation type="submission" date="2016-04" db="EMBL/GenBank/DDBJ databases">
        <authorList>
            <person name="Evans L.H."/>
            <person name="Alamgir A."/>
            <person name="Owens N."/>
            <person name="Weber N.D."/>
            <person name="Virtaneva K."/>
            <person name="Barbian K."/>
            <person name="Babar A."/>
            <person name="Rosenke K."/>
        </authorList>
    </citation>
    <scope>NUCLEOTIDE SEQUENCE</scope>
    <source>
        <strain evidence="1">86-2</strain>
    </source>
</reference>
<proteinExistence type="predicted"/>
<sequence length="601" mass="69876">MNNNTIESLAVKAVKESILSTSRLESYIQEKDKEPLWDGYVFIYNSDNHSNDNLKGKVATQVKGKANKNFSKKEISYQVEIHELQTYQRDGGIIYFVVYLDDNTKNKKIYYETLLPVKIGLYLDKIKKDNQKKVSIKLTEFPSKNIAKESIFLNFEDDSKKQTSFVSQGFLSLEQLLKNSPQEYSLSIQGYSSDHNQNQYSHLLDNEFYVYVTPKNTNLFIPTKTTSTQLEICDIIEDQISVNSFIYYTKFERIQSSKSIIIKIGNSTTLIFPRNQNDTETQVKIAMTSSLKQIIVDLNFIINAIENQSFYIGNMELKLPITDKILNKLDINRQKEKLLFYQKIGMVLNILNINDDLDLKLLVDSQIRDLKILIKVFIEKENVSNINTKHSIAVINLKIANLTLKLLIIKNNKEKPSYTIEDFFNSSSYLSISDKDGKKYIVPPFSALTKNDYTTISNIDHDNILISYQKLIEINDRIYEFANFDMLNMLLAYDEKPDPRLFNTIKKISDWLYSNPNENVSREITLLNHFQIIKRERELTEEEKSELLDFIEDASQPDDIKLASHLLLGNQVRAKHYFKKLDKATQENFKTYPIYLFGKNI</sequence>
<gene>
    <name evidence="1" type="ORF">KL86DYS2_10139</name>
</gene>